<organism evidence="1 2">
    <name type="scientific">Rhizobium glycinendophyticum</name>
    <dbReference type="NCBI Taxonomy" id="2589807"/>
    <lineage>
        <taxon>Bacteria</taxon>
        <taxon>Pseudomonadati</taxon>
        <taxon>Pseudomonadota</taxon>
        <taxon>Alphaproteobacteria</taxon>
        <taxon>Hyphomicrobiales</taxon>
        <taxon>Rhizobiaceae</taxon>
        <taxon>Rhizobium/Agrobacterium group</taxon>
        <taxon>Rhizobium</taxon>
    </lineage>
</organism>
<proteinExistence type="predicted"/>
<name>A0A504UWN6_9HYPH</name>
<dbReference type="RefSeq" id="WP_140825873.1">
    <property type="nucleotide sequence ID" value="NZ_VFYP01000001.1"/>
</dbReference>
<dbReference type="OrthoDB" id="8282470at2"/>
<comment type="caution">
    <text evidence="1">The sequence shown here is derived from an EMBL/GenBank/DDBJ whole genome shotgun (WGS) entry which is preliminary data.</text>
</comment>
<reference evidence="1 2" key="1">
    <citation type="submission" date="2019-06" db="EMBL/GenBank/DDBJ databases">
        <title>Rhizobium sp. CL12 isolated from roots of soybean.</title>
        <authorList>
            <person name="Wang C."/>
        </authorList>
    </citation>
    <scope>NUCLEOTIDE SEQUENCE [LARGE SCALE GENOMIC DNA]</scope>
    <source>
        <strain evidence="1 2">CL12</strain>
    </source>
</reference>
<accession>A0A504UWN6</accession>
<keyword evidence="2" id="KW-1185">Reference proteome</keyword>
<sequence length="141" mass="15209">MSKKTKPTPLTKLLKAWTGASPEERQAFLDLVTAEVRAKGETVQSVAPKTAESLIPDPAPADHETLIANGRYLLPSTIARVEAVMRTRNLSPTAVMAELGFSARDTSLTRALAMKAALRLSVIAELALWLRANEAVTTREG</sequence>
<evidence type="ECO:0000313" key="1">
    <source>
        <dbReference type="EMBL" id="TPP09483.1"/>
    </source>
</evidence>
<dbReference type="AlphaFoldDB" id="A0A504UWN6"/>
<dbReference type="EMBL" id="VFYP01000001">
    <property type="protein sequence ID" value="TPP09483.1"/>
    <property type="molecule type" value="Genomic_DNA"/>
</dbReference>
<gene>
    <name evidence="1" type="ORF">FJQ55_00990</name>
</gene>
<evidence type="ECO:0000313" key="2">
    <source>
        <dbReference type="Proteomes" id="UP000316429"/>
    </source>
</evidence>
<dbReference type="Proteomes" id="UP000316429">
    <property type="component" value="Unassembled WGS sequence"/>
</dbReference>
<protein>
    <submittedName>
        <fullName evidence="1">Uncharacterized protein</fullName>
    </submittedName>
</protein>